<proteinExistence type="predicted"/>
<dbReference type="Gene3D" id="3.40.50.2300">
    <property type="match status" value="1"/>
</dbReference>
<keyword evidence="1" id="KW-0902">Two-component regulatory system</keyword>
<keyword evidence="3" id="KW-0804">Transcription</keyword>
<accession>A0A4Y1QQR1</accession>
<dbReference type="AlphaFoldDB" id="A0A4Y1QQR1"/>
<dbReference type="PANTHER" id="PTHR43874:SF50">
    <property type="entry name" value="TWO-COMPONENT RESPONSE REGULATOR ARR3-RELATED"/>
    <property type="match status" value="1"/>
</dbReference>
<keyword evidence="2" id="KW-0805">Transcription regulation</keyword>
<feature type="region of interest" description="Disordered" evidence="5">
    <location>
        <begin position="293"/>
        <end position="361"/>
    </location>
</feature>
<feature type="region of interest" description="Disordered" evidence="5">
    <location>
        <begin position="82"/>
        <end position="105"/>
    </location>
</feature>
<dbReference type="SMART" id="SM00448">
    <property type="entry name" value="REC"/>
    <property type="match status" value="1"/>
</dbReference>
<protein>
    <submittedName>
        <fullName evidence="7">Response regulator 3</fullName>
    </submittedName>
</protein>
<organism evidence="7">
    <name type="scientific">Prunus dulcis</name>
    <name type="common">Almond</name>
    <name type="synonym">Amygdalus dulcis</name>
    <dbReference type="NCBI Taxonomy" id="3755"/>
    <lineage>
        <taxon>Eukaryota</taxon>
        <taxon>Viridiplantae</taxon>
        <taxon>Streptophyta</taxon>
        <taxon>Embryophyta</taxon>
        <taxon>Tracheophyta</taxon>
        <taxon>Spermatophyta</taxon>
        <taxon>Magnoliopsida</taxon>
        <taxon>eudicotyledons</taxon>
        <taxon>Gunneridae</taxon>
        <taxon>Pentapetalae</taxon>
        <taxon>rosids</taxon>
        <taxon>fabids</taxon>
        <taxon>Rosales</taxon>
        <taxon>Rosaceae</taxon>
        <taxon>Amygdaloideae</taxon>
        <taxon>Amygdaleae</taxon>
        <taxon>Prunus</taxon>
    </lineage>
</organism>
<evidence type="ECO:0000256" key="5">
    <source>
        <dbReference type="SAM" id="MobiDB-lite"/>
    </source>
</evidence>
<feature type="modified residue" description="4-aspartylphosphate" evidence="4">
    <location>
        <position position="220"/>
    </location>
</feature>
<dbReference type="Pfam" id="PF00072">
    <property type="entry name" value="Response_reg"/>
    <property type="match status" value="1"/>
</dbReference>
<evidence type="ECO:0000259" key="6">
    <source>
        <dbReference type="PROSITE" id="PS50110"/>
    </source>
</evidence>
<evidence type="ECO:0000256" key="4">
    <source>
        <dbReference type="PROSITE-ProRule" id="PRU00169"/>
    </source>
</evidence>
<dbReference type="GO" id="GO:0000160">
    <property type="term" value="P:phosphorelay signal transduction system"/>
    <property type="evidence" value="ECO:0007669"/>
    <property type="project" value="UniProtKB-KW"/>
</dbReference>
<reference evidence="7" key="1">
    <citation type="journal article" date="2019" name="Science">
        <title>Mutation of a bHLH transcription factor allowed almond domestication.</title>
        <authorList>
            <person name="Sanchez-Perez R."/>
            <person name="Pavan S."/>
            <person name="Mazzeo R."/>
            <person name="Moldovan C."/>
            <person name="Aiese Cigliano R."/>
            <person name="Del Cueto J."/>
            <person name="Ricciardi F."/>
            <person name="Lotti C."/>
            <person name="Ricciardi L."/>
            <person name="Dicenta F."/>
            <person name="Lopez-Marques R.L."/>
            <person name="Lindberg Moller B."/>
        </authorList>
    </citation>
    <scope>NUCLEOTIDE SEQUENCE</scope>
</reference>
<feature type="compositionally biased region" description="Low complexity" evidence="5">
    <location>
        <begin position="316"/>
        <end position="350"/>
    </location>
</feature>
<dbReference type="InterPro" id="IPR001789">
    <property type="entry name" value="Sig_transdc_resp-reg_receiver"/>
</dbReference>
<dbReference type="GO" id="GO:0009736">
    <property type="term" value="P:cytokinin-activated signaling pathway"/>
    <property type="evidence" value="ECO:0007669"/>
    <property type="project" value="InterPro"/>
</dbReference>
<evidence type="ECO:0000313" key="7">
    <source>
        <dbReference type="EMBL" id="BBG94137.1"/>
    </source>
</evidence>
<dbReference type="PROSITE" id="PS50110">
    <property type="entry name" value="RESPONSE_REGULATORY"/>
    <property type="match status" value="1"/>
</dbReference>
<dbReference type="CDD" id="cd17581">
    <property type="entry name" value="REC_typeA_ARR"/>
    <property type="match status" value="1"/>
</dbReference>
<dbReference type="EMBL" id="AP019297">
    <property type="protein sequence ID" value="BBG94137.1"/>
    <property type="molecule type" value="Genomic_DNA"/>
</dbReference>
<dbReference type="InterPro" id="IPR045279">
    <property type="entry name" value="ARR-like"/>
</dbReference>
<sequence length="361" mass="40344">MLARGSTWKERRWWGQAKIREEILMPSLFIANQQNTAPLGELPRSLCMYQTHSQCHRQNPVPTNFPAFLYPHFGTRAGHFPIRNSTPNDLTARPTADHRSTPRPAEQAFVLQPSQNKEPIQFCLTLTRKMARSGVVSWRRRSEKLDGFDMAPMNSEEAHVLAVDDSLVDRKVIERLLRISSCKVTAVDSGRRALQFLGLDDDKSSSVGFDGLKVDLIITDYCMPGMTGYELLKKIKESSALKEIPVVIMSSENVLARIDRCLEEGAEDFIVKPVKLSDVKRLKDYMTREAGLEESGMNKRKLREPCDLPSSPPSILPSSPSSSLSSPSKSPSPPRSSSFSAPSSPTSLDSPIRRLKMTNTD</sequence>
<evidence type="ECO:0000256" key="3">
    <source>
        <dbReference type="ARBA" id="ARBA00023163"/>
    </source>
</evidence>
<dbReference type="SUPFAM" id="SSF52172">
    <property type="entry name" value="CheY-like"/>
    <property type="match status" value="1"/>
</dbReference>
<dbReference type="PANTHER" id="PTHR43874">
    <property type="entry name" value="TWO-COMPONENT RESPONSE REGULATOR"/>
    <property type="match status" value="1"/>
</dbReference>
<evidence type="ECO:0000256" key="2">
    <source>
        <dbReference type="ARBA" id="ARBA00023015"/>
    </source>
</evidence>
<feature type="domain" description="Response regulatory" evidence="6">
    <location>
        <begin position="159"/>
        <end position="287"/>
    </location>
</feature>
<keyword evidence="4" id="KW-0597">Phosphoprotein</keyword>
<dbReference type="InterPro" id="IPR011006">
    <property type="entry name" value="CheY-like_superfamily"/>
</dbReference>
<name>A0A4Y1QQR1_PRUDU</name>
<evidence type="ECO:0000256" key="1">
    <source>
        <dbReference type="ARBA" id="ARBA00023012"/>
    </source>
</evidence>
<gene>
    <name evidence="7" type="ORF">Prudu_002348</name>
</gene>